<name>A0A8R7PRR0_TRIUA</name>
<sequence length="53" mass="6460">MIGRRKGREFCWWNSDEETRSMKIFLAPFMRAVWENRGERRCSFHVHGKPGEF</sequence>
<dbReference type="AlphaFoldDB" id="A0A8R7PRR0"/>
<keyword evidence="2" id="KW-1185">Reference proteome</keyword>
<dbReference type="EnsemblPlants" id="TuG1812G0300002127.01.T01">
    <property type="protein sequence ID" value="TuG1812G0300002127.01.T01.cds405126"/>
    <property type="gene ID" value="TuG1812G0300002127.01"/>
</dbReference>
<evidence type="ECO:0000313" key="2">
    <source>
        <dbReference type="Proteomes" id="UP000015106"/>
    </source>
</evidence>
<accession>A0A8R7PRR0</accession>
<proteinExistence type="predicted"/>
<reference evidence="2" key="1">
    <citation type="journal article" date="2013" name="Nature">
        <title>Draft genome of the wheat A-genome progenitor Triticum urartu.</title>
        <authorList>
            <person name="Ling H.Q."/>
            <person name="Zhao S."/>
            <person name="Liu D."/>
            <person name="Wang J."/>
            <person name="Sun H."/>
            <person name="Zhang C."/>
            <person name="Fan H."/>
            <person name="Li D."/>
            <person name="Dong L."/>
            <person name="Tao Y."/>
            <person name="Gao C."/>
            <person name="Wu H."/>
            <person name="Li Y."/>
            <person name="Cui Y."/>
            <person name="Guo X."/>
            <person name="Zheng S."/>
            <person name="Wang B."/>
            <person name="Yu K."/>
            <person name="Liang Q."/>
            <person name="Yang W."/>
            <person name="Lou X."/>
            <person name="Chen J."/>
            <person name="Feng M."/>
            <person name="Jian J."/>
            <person name="Zhang X."/>
            <person name="Luo G."/>
            <person name="Jiang Y."/>
            <person name="Liu J."/>
            <person name="Wang Z."/>
            <person name="Sha Y."/>
            <person name="Zhang B."/>
            <person name="Wu H."/>
            <person name="Tang D."/>
            <person name="Shen Q."/>
            <person name="Xue P."/>
            <person name="Zou S."/>
            <person name="Wang X."/>
            <person name="Liu X."/>
            <person name="Wang F."/>
            <person name="Yang Y."/>
            <person name="An X."/>
            <person name="Dong Z."/>
            <person name="Zhang K."/>
            <person name="Zhang X."/>
            <person name="Luo M.C."/>
            <person name="Dvorak J."/>
            <person name="Tong Y."/>
            <person name="Wang J."/>
            <person name="Yang H."/>
            <person name="Li Z."/>
            <person name="Wang D."/>
            <person name="Zhang A."/>
            <person name="Wang J."/>
        </authorList>
    </citation>
    <scope>NUCLEOTIDE SEQUENCE</scope>
    <source>
        <strain evidence="2">cv. G1812</strain>
    </source>
</reference>
<protein>
    <submittedName>
        <fullName evidence="1">Uncharacterized protein</fullName>
    </submittedName>
</protein>
<evidence type="ECO:0000313" key="1">
    <source>
        <dbReference type="EnsemblPlants" id="TuG1812G0300002127.01.T01.cds405126"/>
    </source>
</evidence>
<reference evidence="1" key="2">
    <citation type="submission" date="2018-03" db="EMBL/GenBank/DDBJ databases">
        <title>The Triticum urartu genome reveals the dynamic nature of wheat genome evolution.</title>
        <authorList>
            <person name="Ling H."/>
            <person name="Ma B."/>
            <person name="Shi X."/>
            <person name="Liu H."/>
            <person name="Dong L."/>
            <person name="Sun H."/>
            <person name="Cao Y."/>
            <person name="Gao Q."/>
            <person name="Zheng S."/>
            <person name="Li Y."/>
            <person name="Yu Y."/>
            <person name="Du H."/>
            <person name="Qi M."/>
            <person name="Li Y."/>
            <person name="Yu H."/>
            <person name="Cui Y."/>
            <person name="Wang N."/>
            <person name="Chen C."/>
            <person name="Wu H."/>
            <person name="Zhao Y."/>
            <person name="Zhang J."/>
            <person name="Li Y."/>
            <person name="Zhou W."/>
            <person name="Zhang B."/>
            <person name="Hu W."/>
            <person name="Eijk M."/>
            <person name="Tang J."/>
            <person name="Witsenboer H."/>
            <person name="Zhao S."/>
            <person name="Li Z."/>
            <person name="Zhang A."/>
            <person name="Wang D."/>
            <person name="Liang C."/>
        </authorList>
    </citation>
    <scope>NUCLEOTIDE SEQUENCE [LARGE SCALE GENOMIC DNA]</scope>
    <source>
        <strain evidence="1">cv. G1812</strain>
    </source>
</reference>
<dbReference type="Gramene" id="TuG1812G0300002127.01.T01">
    <property type="protein sequence ID" value="TuG1812G0300002127.01.T01.cds405126"/>
    <property type="gene ID" value="TuG1812G0300002127.01"/>
</dbReference>
<reference evidence="1" key="3">
    <citation type="submission" date="2022-06" db="UniProtKB">
        <authorList>
            <consortium name="EnsemblPlants"/>
        </authorList>
    </citation>
    <scope>IDENTIFICATION</scope>
</reference>
<organism evidence="1 2">
    <name type="scientific">Triticum urartu</name>
    <name type="common">Red wild einkorn</name>
    <name type="synonym">Crithodium urartu</name>
    <dbReference type="NCBI Taxonomy" id="4572"/>
    <lineage>
        <taxon>Eukaryota</taxon>
        <taxon>Viridiplantae</taxon>
        <taxon>Streptophyta</taxon>
        <taxon>Embryophyta</taxon>
        <taxon>Tracheophyta</taxon>
        <taxon>Spermatophyta</taxon>
        <taxon>Magnoliopsida</taxon>
        <taxon>Liliopsida</taxon>
        <taxon>Poales</taxon>
        <taxon>Poaceae</taxon>
        <taxon>BOP clade</taxon>
        <taxon>Pooideae</taxon>
        <taxon>Triticodae</taxon>
        <taxon>Triticeae</taxon>
        <taxon>Triticinae</taxon>
        <taxon>Triticum</taxon>
    </lineage>
</organism>
<dbReference type="Proteomes" id="UP000015106">
    <property type="component" value="Chromosome 3"/>
</dbReference>